<gene>
    <name evidence="1" type="ORF">KUCAC02_023125</name>
</gene>
<accession>A0ACB9XQL8</accession>
<dbReference type="Proteomes" id="UP001057452">
    <property type="component" value="Chromosome 4"/>
</dbReference>
<keyword evidence="2" id="KW-1185">Reference proteome</keyword>
<sequence>MHFNGLLEDARPAPERPAPERPAPERPAPVRPASSQAGTPHLASPSSRSEHLEATQDFTHNTILLLLDLTKTHQQVYYHSKPGFYKILQRQFSKEGFSFSSDKIREKLNNLLTTYKRAKDRCTSTGEGNITWEYYGIMDNLFGRCGVGSAPPGTLVSTPLFPTASQPSTTLPCASEAQPGPSMTLPTTLPCASEAQPGSSMTLPTTLPCASEAQPGPSMTLPTTLPCASEGQPGPSMTLPTTLPCASEGQPGPSMTLPTTLPCASEGQPGPSMTLPTTLPCASEGQPGPSMTLPTTLPCASEAQPGPSMTLPTTQPRSIRSRVSHPSFYDLYEAHSERRTSALETLVRPEQERRRRLKERNRRFEANMLTAMGEVVSQLKSIGSQQERIIELLQDKPNMP</sequence>
<organism evidence="1 2">
    <name type="scientific">Chaenocephalus aceratus</name>
    <name type="common">Blackfin icefish</name>
    <name type="synonym">Chaenichthys aceratus</name>
    <dbReference type="NCBI Taxonomy" id="36190"/>
    <lineage>
        <taxon>Eukaryota</taxon>
        <taxon>Metazoa</taxon>
        <taxon>Chordata</taxon>
        <taxon>Craniata</taxon>
        <taxon>Vertebrata</taxon>
        <taxon>Euteleostomi</taxon>
        <taxon>Actinopterygii</taxon>
        <taxon>Neopterygii</taxon>
        <taxon>Teleostei</taxon>
        <taxon>Neoteleostei</taxon>
        <taxon>Acanthomorphata</taxon>
        <taxon>Eupercaria</taxon>
        <taxon>Perciformes</taxon>
        <taxon>Notothenioidei</taxon>
        <taxon>Channichthyidae</taxon>
        <taxon>Chaenocephalus</taxon>
    </lineage>
</organism>
<proteinExistence type="predicted"/>
<dbReference type="EMBL" id="CM043788">
    <property type="protein sequence ID" value="KAI4829062.1"/>
    <property type="molecule type" value="Genomic_DNA"/>
</dbReference>
<evidence type="ECO:0000313" key="1">
    <source>
        <dbReference type="EMBL" id="KAI4829062.1"/>
    </source>
</evidence>
<evidence type="ECO:0000313" key="2">
    <source>
        <dbReference type="Proteomes" id="UP001057452"/>
    </source>
</evidence>
<protein>
    <submittedName>
        <fullName evidence="1">Uncharacterized protein</fullName>
    </submittedName>
</protein>
<name>A0ACB9XQL8_CHAAC</name>
<comment type="caution">
    <text evidence="1">The sequence shown here is derived from an EMBL/GenBank/DDBJ whole genome shotgun (WGS) entry which is preliminary data.</text>
</comment>
<reference evidence="1" key="1">
    <citation type="submission" date="2022-05" db="EMBL/GenBank/DDBJ databases">
        <title>Chromosome-level genome of Chaenocephalus aceratus.</title>
        <authorList>
            <person name="Park H."/>
        </authorList>
    </citation>
    <scope>NUCLEOTIDE SEQUENCE</scope>
    <source>
        <strain evidence="1">KU_202001</strain>
    </source>
</reference>